<keyword evidence="12" id="KW-1185">Reference proteome</keyword>
<dbReference type="InterPro" id="IPR013977">
    <property type="entry name" value="GcvT_C"/>
</dbReference>
<dbReference type="PANTHER" id="PTHR43757">
    <property type="entry name" value="AMINOMETHYLTRANSFERASE"/>
    <property type="match status" value="1"/>
</dbReference>
<feature type="domain" description="Aminomethyltransferase C-terminal" evidence="10">
    <location>
        <begin position="294"/>
        <end position="368"/>
    </location>
</feature>
<dbReference type="GO" id="GO:0004047">
    <property type="term" value="F:aminomethyltransferase activity"/>
    <property type="evidence" value="ECO:0007669"/>
    <property type="project" value="UniProtKB-EC"/>
</dbReference>
<evidence type="ECO:0000259" key="10">
    <source>
        <dbReference type="Pfam" id="PF08669"/>
    </source>
</evidence>
<dbReference type="VEuPathDB" id="TriTrypDB:LMJSD75_360048400"/>
<dbReference type="GO" id="GO:0006546">
    <property type="term" value="P:glycine catabolic process"/>
    <property type="evidence" value="ECO:0007669"/>
    <property type="project" value="InterPro"/>
</dbReference>
<dbReference type="InterPro" id="IPR028896">
    <property type="entry name" value="GcvT/YgfZ/DmdA"/>
</dbReference>
<dbReference type="OMA" id="DSPINSH"/>
<dbReference type="Gene3D" id="3.30.1360.120">
    <property type="entry name" value="Probable tRNA modification gtpase trme, domain 1"/>
    <property type="match status" value="1"/>
</dbReference>
<comment type="subunit">
    <text evidence="8">The glycine cleavage system is composed of four proteins: P, T, L and H.</text>
</comment>
<dbReference type="EC" id="2.1.2.10" evidence="2 8"/>
<dbReference type="FunFam" id="2.40.30.110:FF:000003">
    <property type="entry name" value="Aminomethyltransferase"/>
    <property type="match status" value="1"/>
</dbReference>
<dbReference type="InterPro" id="IPR029043">
    <property type="entry name" value="GcvT/YgfZ_C"/>
</dbReference>
<evidence type="ECO:0000256" key="4">
    <source>
        <dbReference type="ARBA" id="ARBA00022679"/>
    </source>
</evidence>
<dbReference type="HOGENOM" id="CLU_007884_10_0_1"/>
<dbReference type="GeneID" id="5655674"/>
<feature type="binding site" evidence="7">
    <location>
        <position position="203"/>
    </location>
    <ligand>
        <name>substrate</name>
    </ligand>
</feature>
<reference evidence="11 12" key="2">
    <citation type="journal article" date="2011" name="Genome Res.">
        <title>Chromosome and gene copy number variation allow major structural change between species and strains of Leishmania.</title>
        <authorList>
            <person name="Rogers M.B."/>
            <person name="Hilley J.D."/>
            <person name="Dickens N.J."/>
            <person name="Wilkes J."/>
            <person name="Bates P.A."/>
            <person name="Depledge D.P."/>
            <person name="Harris D."/>
            <person name="Her Y."/>
            <person name="Herzyk P."/>
            <person name="Imamura H."/>
            <person name="Otto T.D."/>
            <person name="Sanders M."/>
            <person name="Seeger K."/>
            <person name="Dujardin J.C."/>
            <person name="Berriman M."/>
            <person name="Smith D.F."/>
            <person name="Hertz-Fowler C."/>
            <person name="Mottram J.C."/>
        </authorList>
    </citation>
    <scope>NUCLEOTIDE SEQUENCE [LARGE SCALE GENOMIC DNA]</scope>
    <source>
        <strain evidence="12">MHOM/IL/81/Friedlin</strain>
    </source>
</reference>
<comment type="catalytic activity">
    <reaction evidence="6 8">
        <text>N(6)-[(R)-S(8)-aminomethyldihydrolipoyl]-L-lysyl-[protein] + (6S)-5,6,7,8-tetrahydrofolate = N(6)-[(R)-dihydrolipoyl]-L-lysyl-[protein] + (6R)-5,10-methylene-5,6,7,8-tetrahydrofolate + NH4(+)</text>
        <dbReference type="Rhea" id="RHEA:16945"/>
        <dbReference type="Rhea" id="RHEA-COMP:10475"/>
        <dbReference type="Rhea" id="RHEA-COMP:10492"/>
        <dbReference type="ChEBI" id="CHEBI:15636"/>
        <dbReference type="ChEBI" id="CHEBI:28938"/>
        <dbReference type="ChEBI" id="CHEBI:57453"/>
        <dbReference type="ChEBI" id="CHEBI:83100"/>
        <dbReference type="ChEBI" id="CHEBI:83143"/>
        <dbReference type="EC" id="2.1.2.10"/>
    </reaction>
</comment>
<dbReference type="FunCoup" id="Q4Q135">
    <property type="interactions" value="190"/>
</dbReference>
<evidence type="ECO:0000256" key="2">
    <source>
        <dbReference type="ARBA" id="ARBA00012616"/>
    </source>
</evidence>
<dbReference type="Gene3D" id="4.10.1250.10">
    <property type="entry name" value="Aminomethyltransferase fragment"/>
    <property type="match status" value="1"/>
</dbReference>
<dbReference type="VEuPathDB" id="TriTrypDB:LmjF.36.3800"/>
<dbReference type="InterPro" id="IPR006222">
    <property type="entry name" value="GCVT_N"/>
</dbReference>
<gene>
    <name evidence="11" type="primary">GCVT1</name>
    <name evidence="11" type="ORF">LMJF_36_3800</name>
</gene>
<dbReference type="NCBIfam" id="NF001567">
    <property type="entry name" value="PRK00389.1"/>
    <property type="match status" value="1"/>
</dbReference>
<dbReference type="NCBIfam" id="TIGR00528">
    <property type="entry name" value="gcvT"/>
    <property type="match status" value="1"/>
</dbReference>
<dbReference type="VEuPathDB" id="TriTrypDB:LMJLV39_360048700"/>
<evidence type="ECO:0000256" key="7">
    <source>
        <dbReference type="PIRSR" id="PIRSR006487-1"/>
    </source>
</evidence>
<evidence type="ECO:0000313" key="11">
    <source>
        <dbReference type="EMBL" id="CAJ09346.1"/>
    </source>
</evidence>
<dbReference type="PIRSF" id="PIRSF006487">
    <property type="entry name" value="GcvT"/>
    <property type="match status" value="1"/>
</dbReference>
<dbReference type="InParanoid" id="Q4Q135"/>
<keyword evidence="8" id="KW-0809">Transit peptide</keyword>
<evidence type="ECO:0000256" key="6">
    <source>
        <dbReference type="ARBA" id="ARBA00047665"/>
    </source>
</evidence>
<comment type="similarity">
    <text evidence="1 8">Belongs to the GcvT family.</text>
</comment>
<dbReference type="GO" id="GO:0005960">
    <property type="term" value="C:glycine cleavage complex"/>
    <property type="evidence" value="ECO:0007669"/>
    <property type="project" value="InterPro"/>
</dbReference>
<dbReference type="STRING" id="5664.Q4Q135"/>
<dbReference type="Proteomes" id="UP000000542">
    <property type="component" value="Chromosome 36"/>
</dbReference>
<dbReference type="FunFam" id="3.30.70.1400:FF:000001">
    <property type="entry name" value="Aminomethyltransferase"/>
    <property type="match status" value="1"/>
</dbReference>
<name>Q4Q135_LEIMA</name>
<dbReference type="KEGG" id="lma:LMJF_36_3800"/>
<dbReference type="PANTHER" id="PTHR43757:SF2">
    <property type="entry name" value="AMINOMETHYLTRANSFERASE, MITOCHONDRIAL"/>
    <property type="match status" value="1"/>
</dbReference>
<evidence type="ECO:0000313" key="12">
    <source>
        <dbReference type="Proteomes" id="UP000000542"/>
    </source>
</evidence>
<comment type="function">
    <text evidence="8">The glycine cleavage system catalyzes the degradation of glycine.</text>
</comment>
<keyword evidence="4 8" id="KW-0808">Transferase</keyword>
<dbReference type="InterPro" id="IPR006223">
    <property type="entry name" value="GcvT"/>
</dbReference>
<evidence type="ECO:0000256" key="8">
    <source>
        <dbReference type="RuleBase" id="RU003981"/>
    </source>
</evidence>
<dbReference type="SUPFAM" id="SSF101790">
    <property type="entry name" value="Aminomethyltransferase beta-barrel domain"/>
    <property type="match status" value="1"/>
</dbReference>
<dbReference type="Pfam" id="PF08669">
    <property type="entry name" value="GCV_T_C"/>
    <property type="match status" value="1"/>
</dbReference>
<dbReference type="InterPro" id="IPR027266">
    <property type="entry name" value="TrmE/GcvT-like"/>
</dbReference>
<evidence type="ECO:0000256" key="3">
    <source>
        <dbReference type="ARBA" id="ARBA00022576"/>
    </source>
</evidence>
<evidence type="ECO:0000256" key="1">
    <source>
        <dbReference type="ARBA" id="ARBA00008609"/>
    </source>
</evidence>
<dbReference type="Gene3D" id="2.40.30.110">
    <property type="entry name" value="Aminomethyltransferase beta-barrel domains"/>
    <property type="match status" value="1"/>
</dbReference>
<accession>Q4Q135</accession>
<dbReference type="Pfam" id="PF01571">
    <property type="entry name" value="GCV_T"/>
    <property type="match status" value="1"/>
</dbReference>
<dbReference type="EMBL" id="FR796432">
    <property type="protein sequence ID" value="CAJ09346.1"/>
    <property type="molecule type" value="Genomic_DNA"/>
</dbReference>
<evidence type="ECO:0000256" key="5">
    <source>
        <dbReference type="ARBA" id="ARBA00031395"/>
    </source>
</evidence>
<dbReference type="VEuPathDB" id="TriTrypDB:LMJFC_360052400"/>
<comment type="subcellular location">
    <subcellularLocation>
        <location evidence="8">Mitochondrion</location>
    </subcellularLocation>
</comment>
<dbReference type="Gene3D" id="3.30.70.1400">
    <property type="entry name" value="Aminomethyltransferase beta-barrel domains"/>
    <property type="match status" value="1"/>
</dbReference>
<keyword evidence="3 8" id="KW-0032">Aminotransferase</keyword>
<reference evidence="11 12" key="1">
    <citation type="journal article" date="2005" name="Science">
        <title>The genome of the kinetoplastid parasite, Leishmania major.</title>
        <authorList>
            <person name="Ivens A.C."/>
            <person name="Peacock C.S."/>
            <person name="Worthey E.A."/>
            <person name="Murphy L."/>
            <person name="Aggarwal G."/>
            <person name="Berriman M."/>
            <person name="Sisk E."/>
            <person name="Rajandream M.A."/>
            <person name="Adlem E."/>
            <person name="Aert R."/>
            <person name="Anupama A."/>
            <person name="Apostolou Z."/>
            <person name="Attipoe P."/>
            <person name="Bason N."/>
            <person name="Bauser C."/>
            <person name="Beck A."/>
            <person name="Beverley S.M."/>
            <person name="Bianchettin G."/>
            <person name="Borzym K."/>
            <person name="Bothe G."/>
            <person name="Bruschi C.V."/>
            <person name="Collins M."/>
            <person name="Cadag E."/>
            <person name="Ciarloni L."/>
            <person name="Clayton C."/>
            <person name="Coulson R.M."/>
            <person name="Cronin A."/>
            <person name="Cruz A.K."/>
            <person name="Davies R.M."/>
            <person name="De Gaudenzi J."/>
            <person name="Dobson D.E."/>
            <person name="Duesterhoeft A."/>
            <person name="Fazelina G."/>
            <person name="Fosker N."/>
            <person name="Frasch A.C."/>
            <person name="Fraser A."/>
            <person name="Fuchs M."/>
            <person name="Gabel C."/>
            <person name="Goble A."/>
            <person name="Goffeau A."/>
            <person name="Harris D."/>
            <person name="Hertz-Fowler C."/>
            <person name="Hilbert H."/>
            <person name="Horn D."/>
            <person name="Huang Y."/>
            <person name="Klages S."/>
            <person name="Knights A."/>
            <person name="Kube M."/>
            <person name="Larke N."/>
            <person name="Litvin L."/>
            <person name="Lord A."/>
            <person name="Louie T."/>
            <person name="Marra M."/>
            <person name="Masuy D."/>
            <person name="Matthews K."/>
            <person name="Michaeli S."/>
            <person name="Mottram J.C."/>
            <person name="Muller-Auer S."/>
            <person name="Munden H."/>
            <person name="Nelson S."/>
            <person name="Norbertczak H."/>
            <person name="Oliver K."/>
            <person name="O'neil S."/>
            <person name="Pentony M."/>
            <person name="Pohl T.M."/>
            <person name="Price C."/>
            <person name="Purnelle B."/>
            <person name="Quail M.A."/>
            <person name="Rabbinowitsch E."/>
            <person name="Reinhardt R."/>
            <person name="Rieger M."/>
            <person name="Rinta J."/>
            <person name="Robben J."/>
            <person name="Robertson L."/>
            <person name="Ruiz J.C."/>
            <person name="Rutter S."/>
            <person name="Saunders D."/>
            <person name="Schafer M."/>
            <person name="Schein J."/>
            <person name="Schwartz D.C."/>
            <person name="Seeger K."/>
            <person name="Seyler A."/>
            <person name="Sharp S."/>
            <person name="Shin H."/>
            <person name="Sivam D."/>
            <person name="Squares R."/>
            <person name="Squares S."/>
            <person name="Tosato V."/>
            <person name="Vogt C."/>
            <person name="Volckaert G."/>
            <person name="Wambutt R."/>
            <person name="Warren T."/>
            <person name="Wedler H."/>
            <person name="Woodward J."/>
            <person name="Zhou S."/>
            <person name="Zimmermann W."/>
            <person name="Smith D.F."/>
            <person name="Blackwell J.M."/>
            <person name="Stuart K.D."/>
            <person name="Barrell B."/>
            <person name="Myler P.J."/>
        </authorList>
    </citation>
    <scope>NUCLEOTIDE SEQUENCE [LARGE SCALE GENOMIC DNA]</scope>
    <source>
        <strain evidence="12">MHOM/IL/81/Friedlin</strain>
    </source>
</reference>
<dbReference type="eggNOG" id="KOG2770">
    <property type="taxonomic scope" value="Eukaryota"/>
</dbReference>
<organism evidence="11 12">
    <name type="scientific">Leishmania major</name>
    <dbReference type="NCBI Taxonomy" id="5664"/>
    <lineage>
        <taxon>Eukaryota</taxon>
        <taxon>Discoba</taxon>
        <taxon>Euglenozoa</taxon>
        <taxon>Kinetoplastea</taxon>
        <taxon>Metakinetoplastina</taxon>
        <taxon>Trypanosomatida</taxon>
        <taxon>Trypanosomatidae</taxon>
        <taxon>Leishmaniinae</taxon>
        <taxon>Leishmania</taxon>
    </lineage>
</organism>
<dbReference type="AlphaFoldDB" id="Q4Q135"/>
<dbReference type="RefSeq" id="XP_001686963.1">
    <property type="nucleotide sequence ID" value="XM_001686911.1"/>
</dbReference>
<dbReference type="GO" id="GO:0005739">
    <property type="term" value="C:mitochondrion"/>
    <property type="evidence" value="ECO:0000318"/>
    <property type="project" value="GO_Central"/>
</dbReference>
<dbReference type="SUPFAM" id="SSF103025">
    <property type="entry name" value="Folate-binding domain"/>
    <property type="match status" value="1"/>
</dbReference>
<proteinExistence type="inferred from homology"/>
<sequence length="394" mass="43182">MSASLKKTALHLFHLAQQAKMDAFAGYHMPISYGRLGVLKEHLYTREVAGIFDVSHVGQYEVRGADRERFLEHVTPVDLQRIRAGHGALTMLTNAQGGIKDDCIVTKMADHLFLVLNAGCKEKDVAHMESVLRESAMKGADVQLVPLDRSLIALQGPQAAAILSEFMDDVPGMGFMQCRQRVNIKGMEVQVTRCGYTGEDGFELSVSNTDIVALVELLMSRKAEMIGLGARDSLRLEAGLNLYGHELTEDINPVAARFMWVISKRRMAEGGFIGYEPIKYLRDNASKGAVPRLRVGLVSTGPVAREKTVIEVGGKPVGEVTSGCPSPCLKKNIAIGYLDRELAKDGVKVDLVVRGRRVAAVVVTPPFVPARYYRKPPVKGTEERRTPTIKNIAS</sequence>
<protein>
    <recommendedName>
        <fullName evidence="2 8">Aminomethyltransferase</fullName>
        <ecNumber evidence="2 8">2.1.2.10</ecNumber>
    </recommendedName>
    <alternativeName>
        <fullName evidence="5 8">Glycine cleavage system T protein</fullName>
    </alternativeName>
</protein>
<dbReference type="GO" id="GO:0008483">
    <property type="term" value="F:transaminase activity"/>
    <property type="evidence" value="ECO:0007669"/>
    <property type="project" value="UniProtKB-KW"/>
</dbReference>
<evidence type="ECO:0000259" key="9">
    <source>
        <dbReference type="Pfam" id="PF01571"/>
    </source>
</evidence>
<feature type="domain" description="GCVT N-terminal" evidence="9">
    <location>
        <begin position="10"/>
        <end position="264"/>
    </location>
</feature>
<keyword evidence="8" id="KW-0496">Mitochondrion</keyword>